<evidence type="ECO:0000256" key="1">
    <source>
        <dbReference type="ARBA" id="ARBA00009437"/>
    </source>
</evidence>
<dbReference type="Proteomes" id="UP000571950">
    <property type="component" value="Unassembled WGS sequence"/>
</dbReference>
<evidence type="ECO:0000313" key="7">
    <source>
        <dbReference type="Proteomes" id="UP000571950"/>
    </source>
</evidence>
<protein>
    <submittedName>
        <fullName evidence="6">DNA-binding transcriptional LysR family regulator</fullName>
    </submittedName>
</protein>
<proteinExistence type="inferred from homology"/>
<name>A0A7W6FQJ5_9SPHN</name>
<evidence type="ECO:0000259" key="5">
    <source>
        <dbReference type="PROSITE" id="PS50931"/>
    </source>
</evidence>
<dbReference type="InterPro" id="IPR036390">
    <property type="entry name" value="WH_DNA-bd_sf"/>
</dbReference>
<dbReference type="Pfam" id="PF03466">
    <property type="entry name" value="LysR_substrate"/>
    <property type="match status" value="1"/>
</dbReference>
<dbReference type="RefSeq" id="WP_188071634.1">
    <property type="nucleotide sequence ID" value="NZ_BSPS01000008.1"/>
</dbReference>
<evidence type="ECO:0000313" key="6">
    <source>
        <dbReference type="EMBL" id="MBB3926084.1"/>
    </source>
</evidence>
<keyword evidence="7" id="KW-1185">Reference proteome</keyword>
<dbReference type="FunFam" id="1.10.10.10:FF:000001">
    <property type="entry name" value="LysR family transcriptional regulator"/>
    <property type="match status" value="1"/>
</dbReference>
<keyword evidence="3 6" id="KW-0238">DNA-binding</keyword>
<evidence type="ECO:0000256" key="2">
    <source>
        <dbReference type="ARBA" id="ARBA00023015"/>
    </source>
</evidence>
<dbReference type="InterPro" id="IPR005119">
    <property type="entry name" value="LysR_subst-bd"/>
</dbReference>
<dbReference type="PROSITE" id="PS50931">
    <property type="entry name" value="HTH_LYSR"/>
    <property type="match status" value="1"/>
</dbReference>
<gene>
    <name evidence="6" type="ORF">GGR43_001799</name>
</gene>
<dbReference type="Gene3D" id="3.40.190.10">
    <property type="entry name" value="Periplasmic binding protein-like II"/>
    <property type="match status" value="2"/>
</dbReference>
<reference evidence="6 7" key="1">
    <citation type="submission" date="2020-08" db="EMBL/GenBank/DDBJ databases">
        <title>Genomic Encyclopedia of Type Strains, Phase IV (KMG-IV): sequencing the most valuable type-strain genomes for metagenomic binning, comparative biology and taxonomic classification.</title>
        <authorList>
            <person name="Goeker M."/>
        </authorList>
    </citation>
    <scope>NUCLEOTIDE SEQUENCE [LARGE SCALE GENOMIC DNA]</scope>
    <source>
        <strain evidence="6 7">DSM 26189</strain>
    </source>
</reference>
<evidence type="ECO:0000256" key="3">
    <source>
        <dbReference type="ARBA" id="ARBA00023125"/>
    </source>
</evidence>
<comment type="similarity">
    <text evidence="1">Belongs to the LysR transcriptional regulatory family.</text>
</comment>
<sequence length="304" mass="33064">MFELVHLRCFVAVAEELHFGRAAARLNMSQPPLSRHIQVLEHVLQVKLFNRSSRTVKLTPGGVAFLPEARRIVHMADNALVTARAAAEGRQGMVTIGFTAASLYRFVPRLVGQLAEHLPDVQLLLKESVSGDLAEGLQAGSLDLALLRPPVRPDFRHRRVAHERLVICSPSAVPASERPKRLTDFDGRPFVMYAPDKARYFHQLVSGLFASVGAQPKVTQQLVQIHSILIMVAAGHGFALVPETASLLRPVGVEFDALEDAGPVVELYAAWREQCSNPALAPVLGILDGLLAQEEGGAPALTRP</sequence>
<dbReference type="InterPro" id="IPR036388">
    <property type="entry name" value="WH-like_DNA-bd_sf"/>
</dbReference>
<dbReference type="GO" id="GO:0003677">
    <property type="term" value="F:DNA binding"/>
    <property type="evidence" value="ECO:0007669"/>
    <property type="project" value="UniProtKB-KW"/>
</dbReference>
<accession>A0A7W6FQJ5</accession>
<dbReference type="EMBL" id="JACIDT010000005">
    <property type="protein sequence ID" value="MBB3926084.1"/>
    <property type="molecule type" value="Genomic_DNA"/>
</dbReference>
<dbReference type="InterPro" id="IPR000847">
    <property type="entry name" value="LysR_HTH_N"/>
</dbReference>
<dbReference type="SUPFAM" id="SSF53850">
    <property type="entry name" value="Periplasmic binding protein-like II"/>
    <property type="match status" value="1"/>
</dbReference>
<dbReference type="Pfam" id="PF00126">
    <property type="entry name" value="HTH_1"/>
    <property type="match status" value="1"/>
</dbReference>
<dbReference type="Gene3D" id="1.10.10.10">
    <property type="entry name" value="Winged helix-like DNA-binding domain superfamily/Winged helix DNA-binding domain"/>
    <property type="match status" value="1"/>
</dbReference>
<organism evidence="6 7">
    <name type="scientific">Sphingobium jiangsuense</name>
    <dbReference type="NCBI Taxonomy" id="870476"/>
    <lineage>
        <taxon>Bacteria</taxon>
        <taxon>Pseudomonadati</taxon>
        <taxon>Pseudomonadota</taxon>
        <taxon>Alphaproteobacteria</taxon>
        <taxon>Sphingomonadales</taxon>
        <taxon>Sphingomonadaceae</taxon>
        <taxon>Sphingobium</taxon>
    </lineage>
</organism>
<dbReference type="GO" id="GO:0032993">
    <property type="term" value="C:protein-DNA complex"/>
    <property type="evidence" value="ECO:0007669"/>
    <property type="project" value="TreeGrafter"/>
</dbReference>
<keyword evidence="2" id="KW-0805">Transcription regulation</keyword>
<dbReference type="SUPFAM" id="SSF46785">
    <property type="entry name" value="Winged helix' DNA-binding domain"/>
    <property type="match status" value="1"/>
</dbReference>
<dbReference type="PANTHER" id="PTHR30346:SF0">
    <property type="entry name" value="HCA OPERON TRANSCRIPTIONAL ACTIVATOR HCAR"/>
    <property type="match status" value="1"/>
</dbReference>
<evidence type="ECO:0000256" key="4">
    <source>
        <dbReference type="ARBA" id="ARBA00023163"/>
    </source>
</evidence>
<dbReference type="PRINTS" id="PR00039">
    <property type="entry name" value="HTHLYSR"/>
</dbReference>
<feature type="domain" description="HTH lysR-type" evidence="5">
    <location>
        <begin position="2"/>
        <end position="59"/>
    </location>
</feature>
<dbReference type="GO" id="GO:0003700">
    <property type="term" value="F:DNA-binding transcription factor activity"/>
    <property type="evidence" value="ECO:0007669"/>
    <property type="project" value="InterPro"/>
</dbReference>
<dbReference type="AlphaFoldDB" id="A0A7W6FQJ5"/>
<comment type="caution">
    <text evidence="6">The sequence shown here is derived from an EMBL/GenBank/DDBJ whole genome shotgun (WGS) entry which is preliminary data.</text>
</comment>
<dbReference type="PANTHER" id="PTHR30346">
    <property type="entry name" value="TRANSCRIPTIONAL DUAL REGULATOR HCAR-RELATED"/>
    <property type="match status" value="1"/>
</dbReference>
<keyword evidence="4" id="KW-0804">Transcription</keyword>